<evidence type="ECO:0000313" key="2">
    <source>
        <dbReference type="Proteomes" id="UP000011518"/>
    </source>
</evidence>
<reference evidence="2" key="2">
    <citation type="journal article" date="2013" name="Nat. Commun.">
        <title>Genome of the Chinese tree shrew.</title>
        <authorList>
            <person name="Fan Y."/>
            <person name="Huang Z.Y."/>
            <person name="Cao C.C."/>
            <person name="Chen C.S."/>
            <person name="Chen Y.X."/>
            <person name="Fan D.D."/>
            <person name="He J."/>
            <person name="Hou H.L."/>
            <person name="Hu L."/>
            <person name="Hu X.T."/>
            <person name="Jiang X.T."/>
            <person name="Lai R."/>
            <person name="Lang Y.S."/>
            <person name="Liang B."/>
            <person name="Liao S.G."/>
            <person name="Mu D."/>
            <person name="Ma Y.Y."/>
            <person name="Niu Y.Y."/>
            <person name="Sun X.Q."/>
            <person name="Xia J.Q."/>
            <person name="Xiao J."/>
            <person name="Xiong Z.Q."/>
            <person name="Xu L."/>
            <person name="Yang L."/>
            <person name="Zhang Y."/>
            <person name="Zhao W."/>
            <person name="Zhao X.D."/>
            <person name="Zheng Y.T."/>
            <person name="Zhou J.M."/>
            <person name="Zhu Y.B."/>
            <person name="Zhang G.J."/>
            <person name="Wang J."/>
            <person name="Yao Y.G."/>
        </authorList>
    </citation>
    <scope>NUCLEOTIDE SEQUENCE [LARGE SCALE GENOMIC DNA]</scope>
</reference>
<keyword evidence="2" id="KW-1185">Reference proteome</keyword>
<dbReference type="EMBL" id="KB320481">
    <property type="protein sequence ID" value="ELW70857.1"/>
    <property type="molecule type" value="Genomic_DNA"/>
</dbReference>
<dbReference type="Proteomes" id="UP000011518">
    <property type="component" value="Unassembled WGS sequence"/>
</dbReference>
<gene>
    <name evidence="1" type="ORF">TREES_T100015792</name>
</gene>
<evidence type="ECO:0000313" key="1">
    <source>
        <dbReference type="EMBL" id="ELW70857.1"/>
    </source>
</evidence>
<name>L9LAS7_TUPCH</name>
<reference evidence="2" key="1">
    <citation type="submission" date="2012-07" db="EMBL/GenBank/DDBJ databases">
        <title>Genome of the Chinese tree shrew, a rising model animal genetically related to primates.</title>
        <authorList>
            <person name="Zhang G."/>
            <person name="Fan Y."/>
            <person name="Yao Y."/>
            <person name="Huang Z."/>
        </authorList>
    </citation>
    <scope>NUCLEOTIDE SEQUENCE [LARGE SCALE GENOMIC DNA]</scope>
</reference>
<dbReference type="InParanoid" id="L9LAS7"/>
<sequence length="86" mass="9450">MDRSMGQGVWAGRACLQEQIGTPCAPPVQAPGLPFRRSQTVQELALSRLCYSSLFPHVSKKHLPNSMVVFCSVERKKGLTLHSVQA</sequence>
<organism evidence="1 2">
    <name type="scientific">Tupaia chinensis</name>
    <name type="common">Chinese tree shrew</name>
    <name type="synonym">Tupaia belangeri chinensis</name>
    <dbReference type="NCBI Taxonomy" id="246437"/>
    <lineage>
        <taxon>Eukaryota</taxon>
        <taxon>Metazoa</taxon>
        <taxon>Chordata</taxon>
        <taxon>Craniata</taxon>
        <taxon>Vertebrata</taxon>
        <taxon>Euteleostomi</taxon>
        <taxon>Mammalia</taxon>
        <taxon>Eutheria</taxon>
        <taxon>Euarchontoglires</taxon>
        <taxon>Scandentia</taxon>
        <taxon>Tupaiidae</taxon>
        <taxon>Tupaia</taxon>
    </lineage>
</organism>
<accession>L9LAS7</accession>
<proteinExistence type="predicted"/>
<protein>
    <submittedName>
        <fullName evidence="1">Uncharacterized protein</fullName>
    </submittedName>
</protein>
<dbReference type="AlphaFoldDB" id="L9LAS7"/>